<evidence type="ECO:0000256" key="2">
    <source>
        <dbReference type="ARBA" id="ARBA00012483"/>
    </source>
</evidence>
<evidence type="ECO:0000313" key="12">
    <source>
        <dbReference type="Proteomes" id="UP000653305"/>
    </source>
</evidence>
<comment type="caution">
    <text evidence="11">The sequence shown here is derived from an EMBL/GenBank/DDBJ whole genome shotgun (WGS) entry which is preliminary data.</text>
</comment>
<dbReference type="PANTHER" id="PTHR15710">
    <property type="entry name" value="E3 UBIQUITIN-PROTEIN LIGASE PRAJA"/>
    <property type="match status" value="1"/>
</dbReference>
<dbReference type="GO" id="GO:0008270">
    <property type="term" value="F:zinc ion binding"/>
    <property type="evidence" value="ECO:0007669"/>
    <property type="project" value="UniProtKB-KW"/>
</dbReference>
<accession>A0A830D1T8</accession>
<evidence type="ECO:0000313" key="11">
    <source>
        <dbReference type="EMBL" id="GFQ02144.1"/>
    </source>
</evidence>
<organism evidence="11 12">
    <name type="scientific">Phtheirospermum japonicum</name>
    <dbReference type="NCBI Taxonomy" id="374723"/>
    <lineage>
        <taxon>Eukaryota</taxon>
        <taxon>Viridiplantae</taxon>
        <taxon>Streptophyta</taxon>
        <taxon>Embryophyta</taxon>
        <taxon>Tracheophyta</taxon>
        <taxon>Spermatophyta</taxon>
        <taxon>Magnoliopsida</taxon>
        <taxon>eudicotyledons</taxon>
        <taxon>Gunneridae</taxon>
        <taxon>Pentapetalae</taxon>
        <taxon>asterids</taxon>
        <taxon>lamiids</taxon>
        <taxon>Lamiales</taxon>
        <taxon>Orobanchaceae</taxon>
        <taxon>Orobanchaceae incertae sedis</taxon>
        <taxon>Phtheirospermum</taxon>
    </lineage>
</organism>
<dbReference type="GO" id="GO:0016567">
    <property type="term" value="P:protein ubiquitination"/>
    <property type="evidence" value="ECO:0007669"/>
    <property type="project" value="TreeGrafter"/>
</dbReference>
<dbReference type="PROSITE" id="PS50089">
    <property type="entry name" value="ZF_RING_2"/>
    <property type="match status" value="1"/>
</dbReference>
<dbReference type="SMART" id="SM00184">
    <property type="entry name" value="RING"/>
    <property type="match status" value="1"/>
</dbReference>
<dbReference type="FunFam" id="3.30.40.10:FF:000127">
    <property type="entry name" value="E3 ubiquitin-protein ligase RNF181"/>
    <property type="match status" value="1"/>
</dbReference>
<keyword evidence="5 8" id="KW-0863">Zinc-finger</keyword>
<sequence>MASSNSDSSPPSLEELSVRGAAALLSPLILAMGPPREVAVFVHQPTGSVTIIEGSLDIESLLQEIQVEQGPLPATKASIEALPRVRVSDPGLECSICLMEYEVNGEAEVKKMPCNHQFHAGCIDKWLGLHGSCPVCRFSMPVEDNKERYESGGFGINLFIFTGPDSGGDAGTGHYEDQGMEDGHDDAAEPMGLDSID</sequence>
<keyword evidence="7" id="KW-0862">Zinc</keyword>
<comment type="catalytic activity">
    <reaction evidence="1">
        <text>S-ubiquitinyl-[E2 ubiquitin-conjugating enzyme]-L-cysteine + [acceptor protein]-L-lysine = [E2 ubiquitin-conjugating enzyme]-L-cysteine + N(6)-ubiquitinyl-[acceptor protein]-L-lysine.</text>
        <dbReference type="EC" id="2.3.2.27"/>
    </reaction>
</comment>
<feature type="domain" description="RING-type" evidence="10">
    <location>
        <begin position="94"/>
        <end position="137"/>
    </location>
</feature>
<dbReference type="GO" id="GO:0061630">
    <property type="term" value="F:ubiquitin protein ligase activity"/>
    <property type="evidence" value="ECO:0007669"/>
    <property type="project" value="UniProtKB-EC"/>
</dbReference>
<keyword evidence="12" id="KW-1185">Reference proteome</keyword>
<protein>
    <recommendedName>
        <fullName evidence="2">RING-type E3 ubiquitin transferase</fullName>
        <ecNumber evidence="2">2.3.2.27</ecNumber>
    </recommendedName>
</protein>
<gene>
    <name evidence="11" type="ORF">PHJA_002358300</name>
</gene>
<dbReference type="AlphaFoldDB" id="A0A830D1T8"/>
<reference evidence="11" key="1">
    <citation type="submission" date="2020-07" db="EMBL/GenBank/DDBJ databases">
        <title>Ethylene signaling mediates host invasion by parasitic plants.</title>
        <authorList>
            <person name="Yoshida S."/>
        </authorList>
    </citation>
    <scope>NUCLEOTIDE SEQUENCE</scope>
    <source>
        <strain evidence="11">Okayama</strain>
    </source>
</reference>
<dbReference type="EMBL" id="BMAC01000730">
    <property type="protein sequence ID" value="GFQ02144.1"/>
    <property type="molecule type" value="Genomic_DNA"/>
</dbReference>
<dbReference type="InterPro" id="IPR013083">
    <property type="entry name" value="Znf_RING/FYVE/PHD"/>
</dbReference>
<dbReference type="InterPro" id="IPR001841">
    <property type="entry name" value="Znf_RING"/>
</dbReference>
<dbReference type="SUPFAM" id="SSF57850">
    <property type="entry name" value="RING/U-box"/>
    <property type="match status" value="1"/>
</dbReference>
<evidence type="ECO:0000256" key="8">
    <source>
        <dbReference type="PROSITE-ProRule" id="PRU00175"/>
    </source>
</evidence>
<dbReference type="Proteomes" id="UP000653305">
    <property type="component" value="Unassembled WGS sequence"/>
</dbReference>
<dbReference type="PANTHER" id="PTHR15710:SF235">
    <property type="entry name" value="RING-H2 FINGER PROTEIN ATL79-LIKE"/>
    <property type="match status" value="1"/>
</dbReference>
<dbReference type="Pfam" id="PF13639">
    <property type="entry name" value="zf-RING_2"/>
    <property type="match status" value="1"/>
</dbReference>
<evidence type="ECO:0000256" key="6">
    <source>
        <dbReference type="ARBA" id="ARBA00022786"/>
    </source>
</evidence>
<evidence type="ECO:0000256" key="3">
    <source>
        <dbReference type="ARBA" id="ARBA00022679"/>
    </source>
</evidence>
<keyword evidence="6" id="KW-0833">Ubl conjugation pathway</keyword>
<evidence type="ECO:0000259" key="10">
    <source>
        <dbReference type="PROSITE" id="PS50089"/>
    </source>
</evidence>
<dbReference type="Gene3D" id="3.30.40.10">
    <property type="entry name" value="Zinc/RING finger domain, C3HC4 (zinc finger)"/>
    <property type="match status" value="1"/>
</dbReference>
<proteinExistence type="predicted"/>
<dbReference type="OrthoDB" id="8062037at2759"/>
<feature type="region of interest" description="Disordered" evidence="9">
    <location>
        <begin position="168"/>
        <end position="197"/>
    </location>
</feature>
<feature type="compositionally biased region" description="Basic and acidic residues" evidence="9">
    <location>
        <begin position="174"/>
        <end position="187"/>
    </location>
</feature>
<keyword evidence="4" id="KW-0479">Metal-binding</keyword>
<evidence type="ECO:0000256" key="7">
    <source>
        <dbReference type="ARBA" id="ARBA00022833"/>
    </source>
</evidence>
<evidence type="ECO:0000256" key="1">
    <source>
        <dbReference type="ARBA" id="ARBA00000900"/>
    </source>
</evidence>
<evidence type="ECO:0000256" key="4">
    <source>
        <dbReference type="ARBA" id="ARBA00022723"/>
    </source>
</evidence>
<dbReference type="GO" id="GO:0005737">
    <property type="term" value="C:cytoplasm"/>
    <property type="evidence" value="ECO:0007669"/>
    <property type="project" value="TreeGrafter"/>
</dbReference>
<evidence type="ECO:0000256" key="5">
    <source>
        <dbReference type="ARBA" id="ARBA00022771"/>
    </source>
</evidence>
<name>A0A830D1T8_9LAMI</name>
<evidence type="ECO:0000256" key="9">
    <source>
        <dbReference type="SAM" id="MobiDB-lite"/>
    </source>
</evidence>
<dbReference type="EC" id="2.3.2.27" evidence="2"/>
<keyword evidence="3" id="KW-0808">Transferase</keyword>